<feature type="compositionally biased region" description="Polar residues" evidence="12">
    <location>
        <begin position="90"/>
        <end position="104"/>
    </location>
</feature>
<evidence type="ECO:0000256" key="9">
    <source>
        <dbReference type="ARBA" id="ARBA00048367"/>
    </source>
</evidence>
<dbReference type="PROSITE" id="PS50011">
    <property type="entry name" value="PROTEIN_KINASE_DOM"/>
    <property type="match status" value="1"/>
</dbReference>
<dbReference type="InterPro" id="IPR000719">
    <property type="entry name" value="Prot_kinase_dom"/>
</dbReference>
<dbReference type="Gene3D" id="1.10.510.10">
    <property type="entry name" value="Transferase(Phosphotransferase) domain 1"/>
    <property type="match status" value="1"/>
</dbReference>
<evidence type="ECO:0000256" key="1">
    <source>
        <dbReference type="ARBA" id="ARBA00006485"/>
    </source>
</evidence>
<dbReference type="PANTHER" id="PTHR24056:SF246">
    <property type="entry name" value="ECDYSONE-INDUCED PROTEIN 63E, ISOFORM N"/>
    <property type="match status" value="1"/>
</dbReference>
<dbReference type="STRING" id="400682.A0A1X7VSA3"/>
<evidence type="ECO:0000256" key="8">
    <source>
        <dbReference type="ARBA" id="ARBA00047811"/>
    </source>
</evidence>
<organism evidence="14">
    <name type="scientific">Amphimedon queenslandica</name>
    <name type="common">Sponge</name>
    <dbReference type="NCBI Taxonomy" id="400682"/>
    <lineage>
        <taxon>Eukaryota</taxon>
        <taxon>Metazoa</taxon>
        <taxon>Porifera</taxon>
        <taxon>Demospongiae</taxon>
        <taxon>Heteroscleromorpha</taxon>
        <taxon>Haplosclerida</taxon>
        <taxon>Niphatidae</taxon>
        <taxon>Amphimedon</taxon>
    </lineage>
</organism>
<dbReference type="PANTHER" id="PTHR24056">
    <property type="entry name" value="CELL DIVISION PROTEIN KINASE"/>
    <property type="match status" value="1"/>
</dbReference>
<dbReference type="InterPro" id="IPR011009">
    <property type="entry name" value="Kinase-like_dom_sf"/>
</dbReference>
<dbReference type="GO" id="GO:0005524">
    <property type="term" value="F:ATP binding"/>
    <property type="evidence" value="ECO:0007669"/>
    <property type="project" value="UniProtKB-UniRule"/>
</dbReference>
<comment type="catalytic activity">
    <reaction evidence="9">
        <text>L-seryl-[protein] + ATP = O-phospho-L-seryl-[protein] + ADP + H(+)</text>
        <dbReference type="Rhea" id="RHEA:17989"/>
        <dbReference type="Rhea" id="RHEA-COMP:9863"/>
        <dbReference type="Rhea" id="RHEA-COMP:11604"/>
        <dbReference type="ChEBI" id="CHEBI:15378"/>
        <dbReference type="ChEBI" id="CHEBI:29999"/>
        <dbReference type="ChEBI" id="CHEBI:30616"/>
        <dbReference type="ChEBI" id="CHEBI:83421"/>
        <dbReference type="ChEBI" id="CHEBI:456216"/>
        <dbReference type="EC" id="2.7.11.22"/>
    </reaction>
</comment>
<dbReference type="AlphaFoldDB" id="A0A1X7VSA3"/>
<accession>A0A1X7VSA3</accession>
<dbReference type="eggNOG" id="KOG0594">
    <property type="taxonomic scope" value="Eukaryota"/>
</dbReference>
<feature type="domain" description="Protein kinase" evidence="13">
    <location>
        <begin position="161"/>
        <end position="442"/>
    </location>
</feature>
<evidence type="ECO:0000259" key="13">
    <source>
        <dbReference type="PROSITE" id="PS50011"/>
    </source>
</evidence>
<dbReference type="EC" id="2.7.11.22" evidence="2"/>
<dbReference type="GO" id="GO:0004693">
    <property type="term" value="F:cyclin-dependent protein serine/threonine kinase activity"/>
    <property type="evidence" value="ECO:0007669"/>
    <property type="project" value="UniProtKB-EC"/>
</dbReference>
<evidence type="ECO:0000256" key="2">
    <source>
        <dbReference type="ARBA" id="ARBA00012425"/>
    </source>
</evidence>
<evidence type="ECO:0000256" key="12">
    <source>
        <dbReference type="SAM" id="MobiDB-lite"/>
    </source>
</evidence>
<proteinExistence type="inferred from homology"/>
<dbReference type="SUPFAM" id="SSF56112">
    <property type="entry name" value="Protein kinase-like (PK-like)"/>
    <property type="match status" value="1"/>
</dbReference>
<evidence type="ECO:0000256" key="10">
    <source>
        <dbReference type="PROSITE-ProRule" id="PRU10141"/>
    </source>
</evidence>
<protein>
    <recommendedName>
        <fullName evidence="2">cyclin-dependent kinase</fullName>
        <ecNumber evidence="2">2.7.11.22</ecNumber>
    </recommendedName>
</protein>
<dbReference type="FunFam" id="1.10.510.10:FF:000611">
    <property type="entry name" value="CMGC family protein kinase"/>
    <property type="match status" value="1"/>
</dbReference>
<feature type="binding site" evidence="10">
    <location>
        <position position="190"/>
    </location>
    <ligand>
        <name>ATP</name>
        <dbReference type="ChEBI" id="CHEBI:30616"/>
    </ligand>
</feature>
<comment type="catalytic activity">
    <reaction evidence="8">
        <text>L-threonyl-[protein] + ATP = O-phospho-L-threonyl-[protein] + ADP + H(+)</text>
        <dbReference type="Rhea" id="RHEA:46608"/>
        <dbReference type="Rhea" id="RHEA-COMP:11060"/>
        <dbReference type="Rhea" id="RHEA-COMP:11605"/>
        <dbReference type="ChEBI" id="CHEBI:15378"/>
        <dbReference type="ChEBI" id="CHEBI:30013"/>
        <dbReference type="ChEBI" id="CHEBI:30616"/>
        <dbReference type="ChEBI" id="CHEBI:61977"/>
        <dbReference type="ChEBI" id="CHEBI:456216"/>
        <dbReference type="EC" id="2.7.11.22"/>
    </reaction>
</comment>
<dbReference type="Gene3D" id="3.30.200.20">
    <property type="entry name" value="Phosphorylase Kinase, domain 1"/>
    <property type="match status" value="1"/>
</dbReference>
<dbReference type="FunFam" id="3.30.200.20:FF:000007">
    <property type="entry name" value="Cyclin-dependent kinase 14, putative"/>
    <property type="match status" value="1"/>
</dbReference>
<name>A0A1X7VSA3_AMPQE</name>
<dbReference type="GO" id="GO:0005737">
    <property type="term" value="C:cytoplasm"/>
    <property type="evidence" value="ECO:0007669"/>
    <property type="project" value="TreeGrafter"/>
</dbReference>
<dbReference type="GO" id="GO:0005634">
    <property type="term" value="C:nucleus"/>
    <property type="evidence" value="ECO:0007669"/>
    <property type="project" value="TreeGrafter"/>
</dbReference>
<feature type="compositionally biased region" description="Basic and acidic residues" evidence="12">
    <location>
        <begin position="470"/>
        <end position="493"/>
    </location>
</feature>
<dbReference type="InterPro" id="IPR017441">
    <property type="entry name" value="Protein_kinase_ATP_BS"/>
</dbReference>
<evidence type="ECO:0000256" key="4">
    <source>
        <dbReference type="ARBA" id="ARBA00022679"/>
    </source>
</evidence>
<evidence type="ECO:0000256" key="3">
    <source>
        <dbReference type="ARBA" id="ARBA00022527"/>
    </source>
</evidence>
<dbReference type="InterPro" id="IPR008271">
    <property type="entry name" value="Ser/Thr_kinase_AS"/>
</dbReference>
<feature type="region of interest" description="Disordered" evidence="12">
    <location>
        <begin position="90"/>
        <end position="110"/>
    </location>
</feature>
<evidence type="ECO:0000313" key="14">
    <source>
        <dbReference type="EnsemblMetazoa" id="Aqu2.1.42700_001"/>
    </source>
</evidence>
<evidence type="ECO:0000256" key="5">
    <source>
        <dbReference type="ARBA" id="ARBA00022741"/>
    </source>
</evidence>
<comment type="similarity">
    <text evidence="1">Belongs to the protein kinase superfamily. CMGC Ser/Thr protein kinase family. CDC2/CDKX subfamily.</text>
</comment>
<dbReference type="PROSITE" id="PS00107">
    <property type="entry name" value="PROTEIN_KINASE_ATP"/>
    <property type="match status" value="1"/>
</dbReference>
<keyword evidence="7 10" id="KW-0067">ATP-binding</keyword>
<dbReference type="Pfam" id="PF00069">
    <property type="entry name" value="Pkinase"/>
    <property type="match status" value="1"/>
</dbReference>
<keyword evidence="6" id="KW-0418">Kinase</keyword>
<dbReference type="PROSITE" id="PS00108">
    <property type="entry name" value="PROTEIN_KINASE_ST"/>
    <property type="match status" value="1"/>
</dbReference>
<evidence type="ECO:0000256" key="6">
    <source>
        <dbReference type="ARBA" id="ARBA00022777"/>
    </source>
</evidence>
<sequence length="493" mass="55348">MSAVKKRLSLTFGRTKSRDHSYTGIVDEGIIAGAQDGFTKVEDEGAEVDAYPTDGPLPAATLRSKTTRYSRADNEHKRFTLPLFGGSLGRSASSSNVDMSTISPERSLATSSKAKAKSSFDLTVSPPVSPTDGKPIFMPFANRMQRRASLSEIGFGKLQTYEKLEKLGEGTYATVYKGKSNITGKLVALKEIRLEHEEGAPCTAIREVSLLKDLKHANIVFLHDIIHTARSLTLIFEYVEQDLKQYLDQCSGMMAMPNVKLFLFQLMRGLQYCHSRKILHRDLKPQNLLISEQGDLKLADFGLARAKSVPTKTYSNEVVTLWYRPPDVLLGSIDYADSIDMWGVGCIFYEMIVGRPMFPGANVEEELVLIWKSLGTPNEKTWPGITKNKEFISHSFLRYDPQPLGLIVPRLDKEGINLMSKLLSYESQERLLARDGMKHNYFSSLPPQIHDLPHIVSIFTIPGVELVKNPGDRKSQKDTKTSYDRDRRRSSLY</sequence>
<reference evidence="14" key="1">
    <citation type="submission" date="2017-05" db="UniProtKB">
        <authorList>
            <consortium name="EnsemblMetazoa"/>
        </authorList>
    </citation>
    <scope>IDENTIFICATION</scope>
</reference>
<dbReference type="OrthoDB" id="1732493at2759"/>
<dbReference type="InParanoid" id="A0A1X7VSA3"/>
<keyword evidence="5 10" id="KW-0547">Nucleotide-binding</keyword>
<keyword evidence="4" id="KW-0808">Transferase</keyword>
<dbReference type="EnsemblMetazoa" id="Aqu2.1.42700_001">
    <property type="protein sequence ID" value="Aqu2.1.42700_001"/>
    <property type="gene ID" value="Aqu2.1.42700"/>
</dbReference>
<feature type="region of interest" description="Disordered" evidence="12">
    <location>
        <begin position="469"/>
        <end position="493"/>
    </location>
</feature>
<evidence type="ECO:0000256" key="11">
    <source>
        <dbReference type="RuleBase" id="RU000304"/>
    </source>
</evidence>
<evidence type="ECO:0000256" key="7">
    <source>
        <dbReference type="ARBA" id="ARBA00022840"/>
    </source>
</evidence>
<dbReference type="InterPro" id="IPR050108">
    <property type="entry name" value="CDK"/>
</dbReference>
<dbReference type="SMART" id="SM00220">
    <property type="entry name" value="S_TKc"/>
    <property type="match status" value="1"/>
</dbReference>
<keyword evidence="3 11" id="KW-0723">Serine/threonine-protein kinase</keyword>